<dbReference type="GO" id="GO:0003700">
    <property type="term" value="F:DNA-binding transcription factor activity"/>
    <property type="evidence" value="ECO:0007669"/>
    <property type="project" value="InterPro"/>
</dbReference>
<evidence type="ECO:0000313" key="6">
    <source>
        <dbReference type="Proteomes" id="UP000515450"/>
    </source>
</evidence>
<evidence type="ECO:0000313" key="5">
    <source>
        <dbReference type="EMBL" id="QMV68011.1"/>
    </source>
</evidence>
<dbReference type="InterPro" id="IPR009057">
    <property type="entry name" value="Homeodomain-like_sf"/>
</dbReference>
<dbReference type="AlphaFoldDB" id="A0A7G5E1Y6"/>
<dbReference type="Pfam" id="PF12833">
    <property type="entry name" value="HTH_18"/>
    <property type="match status" value="1"/>
</dbReference>
<dbReference type="SMART" id="SM00342">
    <property type="entry name" value="HTH_ARAC"/>
    <property type="match status" value="1"/>
</dbReference>
<dbReference type="InterPro" id="IPR011051">
    <property type="entry name" value="RmlC_Cupin_sf"/>
</dbReference>
<keyword evidence="1" id="KW-0805">Transcription regulation</keyword>
<dbReference type="GO" id="GO:0043565">
    <property type="term" value="F:sequence-specific DNA binding"/>
    <property type="evidence" value="ECO:0007669"/>
    <property type="project" value="InterPro"/>
</dbReference>
<evidence type="ECO:0000256" key="3">
    <source>
        <dbReference type="ARBA" id="ARBA00023163"/>
    </source>
</evidence>
<dbReference type="SUPFAM" id="SSF51182">
    <property type="entry name" value="RmlC-like cupins"/>
    <property type="match status" value="1"/>
</dbReference>
<feature type="domain" description="HTH araC/xylS-type" evidence="4">
    <location>
        <begin position="159"/>
        <end position="257"/>
    </location>
</feature>
<dbReference type="InterPro" id="IPR018060">
    <property type="entry name" value="HTH_AraC"/>
</dbReference>
<keyword evidence="2" id="KW-0238">DNA-binding</keyword>
<sequence length="258" mass="30178">MPKSNIPFVQCAKNFRDGTIELRNYGQFNTEMHAHEQVQVLSPTNGTLFIYTEKASFCIPSTFYVYIPAHVPHKLISRSQQLSLKTIFVDMNNMHEEVKVYPSNELLNHFLIFGQQHWKLKDHDTLTTSTLEAFKSMLPILLAKPILLQITPAKSELMIQVCTYILQHLDNKLSIAEISANFFLSERTLFRQFKEEMQITIFQFIKQHRLLKALQLLENKDMHIAEIVYQIGYESVPNFSNLFKEYFGLSPQQYRARL</sequence>
<organism evidence="5 6">
    <name type="scientific">Sphingobacterium paramultivorum</name>
    <dbReference type="NCBI Taxonomy" id="2886510"/>
    <lineage>
        <taxon>Bacteria</taxon>
        <taxon>Pseudomonadati</taxon>
        <taxon>Bacteroidota</taxon>
        <taxon>Sphingobacteriia</taxon>
        <taxon>Sphingobacteriales</taxon>
        <taxon>Sphingobacteriaceae</taxon>
        <taxon>Sphingobacterium</taxon>
    </lineage>
</organism>
<name>A0A7G5E1Y6_9SPHI</name>
<gene>
    <name evidence="5" type="ORF">HS960_10215</name>
</gene>
<keyword evidence="6" id="KW-1185">Reference proteome</keyword>
<dbReference type="SUPFAM" id="SSF46689">
    <property type="entry name" value="Homeodomain-like"/>
    <property type="match status" value="2"/>
</dbReference>
<dbReference type="InterPro" id="IPR020449">
    <property type="entry name" value="Tscrpt_reg_AraC-type_HTH"/>
</dbReference>
<protein>
    <submittedName>
        <fullName evidence="5">Helix-turn-helix transcriptional regulator</fullName>
    </submittedName>
</protein>
<evidence type="ECO:0000259" key="4">
    <source>
        <dbReference type="PROSITE" id="PS01124"/>
    </source>
</evidence>
<dbReference type="Proteomes" id="UP000515450">
    <property type="component" value="Chromosome"/>
</dbReference>
<reference evidence="5 6" key="1">
    <citation type="journal article" date="2020" name="G3 (Bethesda)">
        <title>CeMbio - The Caenorhabditis elegans Microbiome Resource.</title>
        <authorList>
            <person name="Dirksen P."/>
            <person name="Assie A."/>
            <person name="Zimmermann J."/>
            <person name="Zhang F."/>
            <person name="Tietje A.M."/>
            <person name="Marsh S.A."/>
            <person name="Felix M.A."/>
            <person name="Shapira M."/>
            <person name="Kaleta C."/>
            <person name="Schulenburg H."/>
            <person name="Samuel B."/>
        </authorList>
    </citation>
    <scope>NUCLEOTIDE SEQUENCE [LARGE SCALE GENOMIC DNA]</scope>
    <source>
        <strain evidence="5 6">BIGb0170</strain>
    </source>
</reference>
<evidence type="ECO:0000256" key="2">
    <source>
        <dbReference type="ARBA" id="ARBA00023125"/>
    </source>
</evidence>
<dbReference type="PROSITE" id="PS01124">
    <property type="entry name" value="HTH_ARAC_FAMILY_2"/>
    <property type="match status" value="1"/>
</dbReference>
<dbReference type="PANTHER" id="PTHR11019">
    <property type="entry name" value="HTH-TYPE TRANSCRIPTIONAL REGULATOR NIMR"/>
    <property type="match status" value="1"/>
</dbReference>
<accession>A0A7G5E1Y6</accession>
<dbReference type="EMBL" id="CP058555">
    <property type="protein sequence ID" value="QMV68011.1"/>
    <property type="molecule type" value="Genomic_DNA"/>
</dbReference>
<dbReference type="PANTHER" id="PTHR11019:SF159">
    <property type="entry name" value="TRANSCRIPTIONAL REGULATOR-RELATED"/>
    <property type="match status" value="1"/>
</dbReference>
<proteinExistence type="predicted"/>
<evidence type="ECO:0000256" key="1">
    <source>
        <dbReference type="ARBA" id="ARBA00023015"/>
    </source>
</evidence>
<dbReference type="RefSeq" id="WP_182332521.1">
    <property type="nucleotide sequence ID" value="NZ_CP058555.1"/>
</dbReference>
<keyword evidence="3" id="KW-0804">Transcription</keyword>
<dbReference type="Gene3D" id="1.10.10.60">
    <property type="entry name" value="Homeodomain-like"/>
    <property type="match status" value="2"/>
</dbReference>
<dbReference type="PRINTS" id="PR00032">
    <property type="entry name" value="HTHARAC"/>
</dbReference>